<dbReference type="AlphaFoldDB" id="A0AAV4LLL7"/>
<proteinExistence type="predicted"/>
<reference evidence="1 2" key="1">
    <citation type="submission" date="2021-06" db="EMBL/GenBank/DDBJ databases">
        <title>Genome sequence of Babesia caballi.</title>
        <authorList>
            <person name="Yamagishi J."/>
            <person name="Kidaka T."/>
            <person name="Ochi A."/>
        </authorList>
    </citation>
    <scope>NUCLEOTIDE SEQUENCE [LARGE SCALE GENOMIC DNA]</scope>
    <source>
        <strain evidence="1">USDA-D6B2</strain>
    </source>
</reference>
<protein>
    <submittedName>
        <fullName evidence="1">Phosphoglucomutase, putative</fullName>
    </submittedName>
</protein>
<organism evidence="1 2">
    <name type="scientific">Babesia caballi</name>
    <dbReference type="NCBI Taxonomy" id="5871"/>
    <lineage>
        <taxon>Eukaryota</taxon>
        <taxon>Sar</taxon>
        <taxon>Alveolata</taxon>
        <taxon>Apicomplexa</taxon>
        <taxon>Aconoidasida</taxon>
        <taxon>Piroplasmida</taxon>
        <taxon>Babesiidae</taxon>
        <taxon>Babesia</taxon>
    </lineage>
</organism>
<dbReference type="EMBL" id="BPLF01000001">
    <property type="protein sequence ID" value="GIX61012.1"/>
    <property type="molecule type" value="Genomic_DNA"/>
</dbReference>
<comment type="caution">
    <text evidence="1">The sequence shown here is derived from an EMBL/GenBank/DDBJ whole genome shotgun (WGS) entry which is preliminary data.</text>
</comment>
<evidence type="ECO:0000313" key="2">
    <source>
        <dbReference type="Proteomes" id="UP001497744"/>
    </source>
</evidence>
<sequence>MAATAIWKNFRLEDEYRRLMGDKAAVYEPYAGLEGRRVVSATNVFAADAHALPSAADLRLRELYPRLVELSRESCYVSESTLKKMATELRTDPSYAVPPAAPPYVPAAEPCMMGTPTPRTGLREAPLLLATDAPSVHAPTYLQSDNKRDFAAQSDTLFYNSVDRLGTRRTYDPIINGSFLDSESVRPRALGLNKTTTELVHVTPVNARQRDFGLPVDFLSAFQAGGEPRNDYGELETPIVEKALTKSPLPKAESLVSQFSFEKSVDATLADETAFTPRARAPRASEVNYPSYVSKRMSNGSAYVPGRFQHDVEIGNLFDTSCPPRVSLDYGGRDFNLNSPIRSIMRESNNSYGFKNSHTTPRALFHNLL</sequence>
<dbReference type="GeneID" id="94192495"/>
<gene>
    <name evidence="1" type="ORF">BcabD6B2_04470</name>
</gene>
<evidence type="ECO:0000313" key="1">
    <source>
        <dbReference type="EMBL" id="GIX61012.1"/>
    </source>
</evidence>
<dbReference type="Proteomes" id="UP001497744">
    <property type="component" value="Unassembled WGS sequence"/>
</dbReference>
<name>A0AAV4LLL7_BABCB</name>
<dbReference type="RefSeq" id="XP_067713083.1">
    <property type="nucleotide sequence ID" value="XM_067856982.1"/>
</dbReference>
<keyword evidence="2" id="KW-1185">Reference proteome</keyword>
<accession>A0AAV4LLL7</accession>